<protein>
    <recommendedName>
        <fullName evidence="1">Tail specific protease domain-containing protein</fullName>
    </recommendedName>
</protein>
<reference evidence="2 3" key="1">
    <citation type="submission" date="2020-07" db="EMBL/GenBank/DDBJ databases">
        <title>Novel species isolated from subtropical streams in China.</title>
        <authorList>
            <person name="Lu H."/>
        </authorList>
    </citation>
    <scope>NUCLEOTIDE SEQUENCE [LARGE SCALE GENOMIC DNA]</scope>
    <source>
        <strain evidence="2 3">FT3S</strain>
    </source>
</reference>
<proteinExistence type="predicted"/>
<dbReference type="Proteomes" id="UP000566711">
    <property type="component" value="Unassembled WGS sequence"/>
</dbReference>
<feature type="domain" description="Tail specific protease" evidence="1">
    <location>
        <begin position="258"/>
        <end position="399"/>
    </location>
</feature>
<sequence>MLVEECHSLGPPALNTMLRLLLLTVIAILMGSPTCAWAAPVEAPITVPQFREDLDFLRRTLMQSHPDLQFSSDVAALEAAIRALASDTRTPISQDEAWRRLATLNPLFADGHLSVGFPDWQTAAIAHLREGATLFPYEVSLDDDGLHIGALLGGAATPLQGARIIAINGEPADLVTAALMRRMHGETALFRSGLLAQRWWFYYWKMYGVPPSYRLTMAQGGRTFSIETMGSKELPLLLRDAAAFDRQFHFAFQPDGSAILTIDSFAPADRGKFLAFTRDAFARLRQAGTGQLTIDISRNGGGDDAMWLDGLMPYLATSAYRTGSTYKKRVVEANVERGEVAGQVVTGSISTWHTPQLDGDLLFKGKTLVAIGPGTYSSAVLFANVMHDFCFGTLVGHGGAARRTQSGGVRRFVLPNSKLVLWVPRFVLAPPVATAPADLLEVQADQSATCASRR</sequence>
<evidence type="ECO:0000313" key="2">
    <source>
        <dbReference type="EMBL" id="MBA5605006.1"/>
    </source>
</evidence>
<dbReference type="RefSeq" id="WP_182215426.1">
    <property type="nucleotide sequence ID" value="NZ_JACEZS010000004.1"/>
</dbReference>
<keyword evidence="3" id="KW-1185">Reference proteome</keyword>
<dbReference type="GO" id="GO:0006508">
    <property type="term" value="P:proteolysis"/>
    <property type="evidence" value="ECO:0007669"/>
    <property type="project" value="InterPro"/>
</dbReference>
<dbReference type="AlphaFoldDB" id="A0A7W2EFT4"/>
<dbReference type="InterPro" id="IPR005151">
    <property type="entry name" value="Tail-specific_protease"/>
</dbReference>
<evidence type="ECO:0000313" key="3">
    <source>
        <dbReference type="Proteomes" id="UP000566711"/>
    </source>
</evidence>
<name>A0A7W2EFT4_9BURK</name>
<dbReference type="EMBL" id="JACEZS010000004">
    <property type="protein sequence ID" value="MBA5605006.1"/>
    <property type="molecule type" value="Genomic_DNA"/>
</dbReference>
<accession>A0A7W2EFT4</accession>
<dbReference type="InterPro" id="IPR029045">
    <property type="entry name" value="ClpP/crotonase-like_dom_sf"/>
</dbReference>
<dbReference type="Pfam" id="PF03572">
    <property type="entry name" value="Peptidase_S41"/>
    <property type="match status" value="1"/>
</dbReference>
<dbReference type="SUPFAM" id="SSF52096">
    <property type="entry name" value="ClpP/crotonase"/>
    <property type="match status" value="1"/>
</dbReference>
<gene>
    <name evidence="2" type="ORF">H3H36_06465</name>
</gene>
<evidence type="ECO:0000259" key="1">
    <source>
        <dbReference type="Pfam" id="PF03572"/>
    </source>
</evidence>
<dbReference type="GO" id="GO:0008236">
    <property type="term" value="F:serine-type peptidase activity"/>
    <property type="evidence" value="ECO:0007669"/>
    <property type="project" value="InterPro"/>
</dbReference>
<comment type="caution">
    <text evidence="2">The sequence shown here is derived from an EMBL/GenBank/DDBJ whole genome shotgun (WGS) entry which is preliminary data.</text>
</comment>
<organism evidence="2 3">
    <name type="scientific">Rugamonas fusca</name>
    <dbReference type="NCBI Taxonomy" id="2758568"/>
    <lineage>
        <taxon>Bacteria</taxon>
        <taxon>Pseudomonadati</taxon>
        <taxon>Pseudomonadota</taxon>
        <taxon>Betaproteobacteria</taxon>
        <taxon>Burkholderiales</taxon>
        <taxon>Oxalobacteraceae</taxon>
        <taxon>Telluria group</taxon>
        <taxon>Rugamonas</taxon>
    </lineage>
</organism>
<dbReference type="Gene3D" id="3.90.226.10">
    <property type="entry name" value="2-enoyl-CoA Hydratase, Chain A, domain 1"/>
    <property type="match status" value="1"/>
</dbReference>